<evidence type="ECO:0000313" key="2">
    <source>
        <dbReference type="Proteomes" id="UP001153334"/>
    </source>
</evidence>
<protein>
    <submittedName>
        <fullName evidence="1">Uncharacterized protein</fullName>
    </submittedName>
</protein>
<accession>A0ACC2I246</accession>
<proteinExistence type="predicted"/>
<dbReference type="EMBL" id="JAPESX010002133">
    <property type="protein sequence ID" value="KAJ8109205.1"/>
    <property type="molecule type" value="Genomic_DNA"/>
</dbReference>
<sequence length="113" mass="12534">MELDIDSLTVDALGKLYDLINKAHPHIRQTLAKKPEYSSAVNSEPEPKVKPGGLPKAKKNKPMNKHEQERKIEQLRELKAQLQRHGSGSQEPVPEAEAPAAAESSEESDSEEE</sequence>
<dbReference type="Proteomes" id="UP001153334">
    <property type="component" value="Unassembled WGS sequence"/>
</dbReference>
<comment type="caution">
    <text evidence="1">The sequence shown here is derived from an EMBL/GenBank/DDBJ whole genome shotgun (WGS) entry which is preliminary data.</text>
</comment>
<reference evidence="1" key="1">
    <citation type="submission" date="2022-11" db="EMBL/GenBank/DDBJ databases">
        <title>Genome Sequence of Nemania bipapillata.</title>
        <authorList>
            <person name="Buettner E."/>
        </authorList>
    </citation>
    <scope>NUCLEOTIDE SEQUENCE</scope>
    <source>
        <strain evidence="1">CP14</strain>
    </source>
</reference>
<gene>
    <name evidence="1" type="ORF">ONZ43_g6199</name>
</gene>
<keyword evidence="2" id="KW-1185">Reference proteome</keyword>
<name>A0ACC2I246_9PEZI</name>
<evidence type="ECO:0000313" key="1">
    <source>
        <dbReference type="EMBL" id="KAJ8109205.1"/>
    </source>
</evidence>
<organism evidence="1 2">
    <name type="scientific">Nemania bipapillata</name>
    <dbReference type="NCBI Taxonomy" id="110536"/>
    <lineage>
        <taxon>Eukaryota</taxon>
        <taxon>Fungi</taxon>
        <taxon>Dikarya</taxon>
        <taxon>Ascomycota</taxon>
        <taxon>Pezizomycotina</taxon>
        <taxon>Sordariomycetes</taxon>
        <taxon>Xylariomycetidae</taxon>
        <taxon>Xylariales</taxon>
        <taxon>Xylariaceae</taxon>
        <taxon>Nemania</taxon>
    </lineage>
</organism>